<dbReference type="EMBL" id="BSBI01000007">
    <property type="protein sequence ID" value="GLF96476.1"/>
    <property type="molecule type" value="Genomic_DNA"/>
</dbReference>
<dbReference type="Proteomes" id="UP001291653">
    <property type="component" value="Unassembled WGS sequence"/>
</dbReference>
<dbReference type="InterPro" id="IPR020616">
    <property type="entry name" value="Thiolase_N"/>
</dbReference>
<gene>
    <name evidence="3" type="ORF">SYYSPA8_19285</name>
</gene>
<dbReference type="Pfam" id="PF00108">
    <property type="entry name" value="Thiolase_N"/>
    <property type="match status" value="1"/>
</dbReference>
<name>A0ABQ5P1K0_9ACTN</name>
<dbReference type="PANTHER" id="PTHR42870:SF1">
    <property type="entry name" value="NON-SPECIFIC LIPID-TRANSFER PROTEIN-LIKE 2"/>
    <property type="match status" value="1"/>
</dbReference>
<sequence length="419" mass="43406">MVDLALAPGRDGLVNAPGDTAGRVAGDIAVLGAGMHPWGKWGHRFVRYGAVAARAALADAGVDWRRVDSVVGANTVRGGYPGQVAGATFARALGWQGARVTSVYAACASGAQAIATARAQILAGQADVVLVVGADAAPKGFFAPAAGDRPDDPDWLRFRVLGATNPCYFGLFARRRMALYGETPEDFARVKVKNAAAGALNPYARYRRRVTAAEVAASPVVADPLRLLDICATSDGGAALVLSGLDFARRHGVARPVRIRAVSTGTPVHPRTALDLPDIATDQAPASGPREDTFRPSIARAAYEEAGTGPQELSFAEVYDLSTALELQWYEDIGLCPPGEAAKLLREGVTALGGRVPVNPSGGLASFGEAVPAQAIAQVCELTWQLRGAAGDRQVAGARVGISVNQGLFGHGSAVVAVR</sequence>
<dbReference type="PANTHER" id="PTHR42870">
    <property type="entry name" value="ACETYL-COA C-ACETYLTRANSFERASE"/>
    <property type="match status" value="1"/>
</dbReference>
<dbReference type="InterPro" id="IPR055140">
    <property type="entry name" value="Thiolase_C_2"/>
</dbReference>
<dbReference type="InterPro" id="IPR016039">
    <property type="entry name" value="Thiolase-like"/>
</dbReference>
<proteinExistence type="predicted"/>
<evidence type="ECO:0000313" key="3">
    <source>
        <dbReference type="EMBL" id="GLF96476.1"/>
    </source>
</evidence>
<dbReference type="PIRSF" id="PIRSF000429">
    <property type="entry name" value="Ac-CoA_Ac_transf"/>
    <property type="match status" value="1"/>
</dbReference>
<dbReference type="InterPro" id="IPR002155">
    <property type="entry name" value="Thiolase"/>
</dbReference>
<organism evidence="3 4">
    <name type="scientific">Streptomyces yaizuensis</name>
    <dbReference type="NCBI Taxonomy" id="2989713"/>
    <lineage>
        <taxon>Bacteria</taxon>
        <taxon>Bacillati</taxon>
        <taxon>Actinomycetota</taxon>
        <taxon>Actinomycetes</taxon>
        <taxon>Kitasatosporales</taxon>
        <taxon>Streptomycetaceae</taxon>
        <taxon>Streptomyces</taxon>
    </lineage>
</organism>
<evidence type="ECO:0000259" key="2">
    <source>
        <dbReference type="Pfam" id="PF22691"/>
    </source>
</evidence>
<dbReference type="Gene3D" id="3.40.47.10">
    <property type="match status" value="1"/>
</dbReference>
<protein>
    <submittedName>
        <fullName evidence="3">Lipid-transfer protein</fullName>
    </submittedName>
</protein>
<evidence type="ECO:0000313" key="4">
    <source>
        <dbReference type="Proteomes" id="UP001291653"/>
    </source>
</evidence>
<accession>A0ABQ5P1K0</accession>
<dbReference type="SUPFAM" id="SSF53901">
    <property type="entry name" value="Thiolase-like"/>
    <property type="match status" value="2"/>
</dbReference>
<reference evidence="3 4" key="1">
    <citation type="submission" date="2022-10" db="EMBL/GenBank/DDBJ databases">
        <title>Draft genome sequence of Streptomyces sp. YSPA8.</title>
        <authorList>
            <person name="Moriuchi R."/>
            <person name="Dohra H."/>
            <person name="Yamamura H."/>
            <person name="Kodani S."/>
        </authorList>
    </citation>
    <scope>NUCLEOTIDE SEQUENCE [LARGE SCALE GENOMIC DNA]</scope>
    <source>
        <strain evidence="3 4">YSPA8</strain>
    </source>
</reference>
<keyword evidence="4" id="KW-1185">Reference proteome</keyword>
<comment type="caution">
    <text evidence="3">The sequence shown here is derived from an EMBL/GenBank/DDBJ whole genome shotgun (WGS) entry which is preliminary data.</text>
</comment>
<feature type="domain" description="Thiolase C-terminal" evidence="2">
    <location>
        <begin position="299"/>
        <end position="415"/>
    </location>
</feature>
<dbReference type="NCBIfam" id="NF004715">
    <property type="entry name" value="PRK06059.1"/>
    <property type="match status" value="1"/>
</dbReference>
<dbReference type="CDD" id="cd00829">
    <property type="entry name" value="SCP-x_thiolase"/>
    <property type="match status" value="1"/>
</dbReference>
<feature type="domain" description="Thiolase N-terminal" evidence="1">
    <location>
        <begin position="33"/>
        <end position="134"/>
    </location>
</feature>
<dbReference type="Pfam" id="PF22691">
    <property type="entry name" value="Thiolase_C_1"/>
    <property type="match status" value="1"/>
</dbReference>
<evidence type="ECO:0000259" key="1">
    <source>
        <dbReference type="Pfam" id="PF00108"/>
    </source>
</evidence>